<dbReference type="GO" id="GO:0006790">
    <property type="term" value="P:sulfur compound metabolic process"/>
    <property type="evidence" value="ECO:0007669"/>
    <property type="project" value="TreeGrafter"/>
</dbReference>
<dbReference type="Proteomes" id="UP000683360">
    <property type="component" value="Unassembled WGS sequence"/>
</dbReference>
<evidence type="ECO:0000256" key="1">
    <source>
        <dbReference type="SAM" id="MobiDB-lite"/>
    </source>
</evidence>
<feature type="compositionally biased region" description="Basic and acidic residues" evidence="1">
    <location>
        <begin position="19"/>
        <end position="36"/>
    </location>
</feature>
<dbReference type="EMBL" id="CAJPWZ010000155">
    <property type="protein sequence ID" value="CAG2187097.1"/>
    <property type="molecule type" value="Genomic_DNA"/>
</dbReference>
<dbReference type="GO" id="GO:0001517">
    <property type="term" value="F:N-acetylglucosamine 6-O-sulfotransferase activity"/>
    <property type="evidence" value="ECO:0007669"/>
    <property type="project" value="TreeGrafter"/>
</dbReference>
<evidence type="ECO:0000259" key="2">
    <source>
        <dbReference type="Pfam" id="PF00685"/>
    </source>
</evidence>
<proteinExistence type="predicted"/>
<dbReference type="EC" id="2.8.2.21" evidence="3"/>
<accession>A0A8S3PSQ6</accession>
<dbReference type="OrthoDB" id="5987729at2759"/>
<name>A0A8S3PSQ6_MYTED</name>
<gene>
    <name evidence="3" type="ORF">MEDL_2615</name>
</gene>
<feature type="domain" description="Sulfotransferase" evidence="2">
    <location>
        <begin position="147"/>
        <end position="434"/>
    </location>
</feature>
<keyword evidence="3" id="KW-0808">Transferase</keyword>
<protein>
    <submittedName>
        <fullName evidence="3">CHST1</fullName>
        <ecNumber evidence="3">2.8.2.21</ecNumber>
    </submittedName>
</protein>
<dbReference type="PANTHER" id="PTHR10704:SF44">
    <property type="entry name" value="LD35051P-RELATED"/>
    <property type="match status" value="1"/>
</dbReference>
<dbReference type="GO" id="GO:0006044">
    <property type="term" value="P:N-acetylglucosamine metabolic process"/>
    <property type="evidence" value="ECO:0007669"/>
    <property type="project" value="TreeGrafter"/>
</dbReference>
<dbReference type="InterPro" id="IPR027417">
    <property type="entry name" value="P-loop_NTPase"/>
</dbReference>
<dbReference type="InterPro" id="IPR000863">
    <property type="entry name" value="Sulfotransferase_dom"/>
</dbReference>
<reference evidence="3" key="1">
    <citation type="submission" date="2021-03" db="EMBL/GenBank/DDBJ databases">
        <authorList>
            <person name="Bekaert M."/>
        </authorList>
    </citation>
    <scope>NUCLEOTIDE SEQUENCE</scope>
</reference>
<dbReference type="PANTHER" id="PTHR10704">
    <property type="entry name" value="CARBOHYDRATE SULFOTRANSFERASE"/>
    <property type="match status" value="1"/>
</dbReference>
<organism evidence="3 4">
    <name type="scientific">Mytilus edulis</name>
    <name type="common">Blue mussel</name>
    <dbReference type="NCBI Taxonomy" id="6550"/>
    <lineage>
        <taxon>Eukaryota</taxon>
        <taxon>Metazoa</taxon>
        <taxon>Spiralia</taxon>
        <taxon>Lophotrochozoa</taxon>
        <taxon>Mollusca</taxon>
        <taxon>Bivalvia</taxon>
        <taxon>Autobranchia</taxon>
        <taxon>Pteriomorphia</taxon>
        <taxon>Mytilida</taxon>
        <taxon>Mytiloidea</taxon>
        <taxon>Mytilidae</taxon>
        <taxon>Mytilinae</taxon>
        <taxon>Mytilus</taxon>
    </lineage>
</organism>
<sequence length="452" mass="51001">MNASHFFYVTDFCEGIRERSKSNDGRTEDYTNDKQLYEGGTGGSLDDLSFPGDTLDDLAFPEGTGNSRNDVPFLEGVEGGLNDVTFPEGTGGSNDLSFPGGTGDISNGISVTERTDIQLSDIVNNNKYSSKVQPTAGDNFCNNSTCVLIVGYCRGGTTMALDVLSETDDSFALFEPISDLTLSSNLKVPVSFYNGTVRNITTITELPRVQAEMLIHWFNCDFTKINIGDLKKENLLLHSRDMRSYFTCLRHDSFSYCINKLEQVCLSKPRRIIKVIRLQVASLEHILKQTTNIKIIYLVRDPRATTMSMLKYKLIQSVVKGSEIICNKMMADRNATKLFKSVYPNNIFVLRYETLVQKPVQVFGKVFSFSNLPFTLKVDNYIKHHLLGRDQRNRSPWLTKFGNALRIANTWRTFISSEQLHDIDTACHRTYKAFGYRQLGFTSVRNLDVTLL</sequence>
<dbReference type="Pfam" id="PF00685">
    <property type="entry name" value="Sulfotransfer_1"/>
    <property type="match status" value="1"/>
</dbReference>
<dbReference type="Gene3D" id="3.40.50.300">
    <property type="entry name" value="P-loop containing nucleotide triphosphate hydrolases"/>
    <property type="match status" value="1"/>
</dbReference>
<comment type="caution">
    <text evidence="3">The sequence shown here is derived from an EMBL/GenBank/DDBJ whole genome shotgun (WGS) entry which is preliminary data.</text>
</comment>
<evidence type="ECO:0000313" key="4">
    <source>
        <dbReference type="Proteomes" id="UP000683360"/>
    </source>
</evidence>
<dbReference type="GO" id="GO:0045130">
    <property type="term" value="F:keratan sulfotransferase activity"/>
    <property type="evidence" value="ECO:0007669"/>
    <property type="project" value="UniProtKB-EC"/>
</dbReference>
<feature type="region of interest" description="Disordered" evidence="1">
    <location>
        <begin position="19"/>
        <end position="67"/>
    </location>
</feature>
<dbReference type="SUPFAM" id="SSF52540">
    <property type="entry name" value="P-loop containing nucleoside triphosphate hydrolases"/>
    <property type="match status" value="1"/>
</dbReference>
<dbReference type="AlphaFoldDB" id="A0A8S3PSQ6"/>
<keyword evidence="4" id="KW-1185">Reference proteome</keyword>
<dbReference type="InterPro" id="IPR051135">
    <property type="entry name" value="Gal/GlcNAc/GalNAc_ST"/>
</dbReference>
<evidence type="ECO:0000313" key="3">
    <source>
        <dbReference type="EMBL" id="CAG2187097.1"/>
    </source>
</evidence>